<keyword evidence="12" id="KW-1185">Reference proteome</keyword>
<dbReference type="PANTHER" id="PTHR22655:SF2">
    <property type="entry name" value="ATP-DEPENDENT RNA HELICASE TDRD12-RELATED"/>
    <property type="match status" value="1"/>
</dbReference>
<dbReference type="GO" id="GO:0042078">
    <property type="term" value="P:germ-line stem cell division"/>
    <property type="evidence" value="ECO:0007669"/>
    <property type="project" value="TreeGrafter"/>
</dbReference>
<evidence type="ECO:0000256" key="1">
    <source>
        <dbReference type="ARBA" id="ARBA00012552"/>
    </source>
</evidence>
<feature type="compositionally biased region" description="Low complexity" evidence="9">
    <location>
        <begin position="47"/>
        <end position="58"/>
    </location>
</feature>
<keyword evidence="5" id="KW-0347">Helicase</keyword>
<evidence type="ECO:0000256" key="9">
    <source>
        <dbReference type="SAM" id="MobiDB-lite"/>
    </source>
</evidence>
<dbReference type="PANTHER" id="PTHR22655">
    <property type="entry name" value="ATP-DEPENDENT RNA HELICASE TDRD12-RELATED"/>
    <property type="match status" value="1"/>
</dbReference>
<feature type="domain" description="DEAD/DEAH-box helicase" evidence="10">
    <location>
        <begin position="131"/>
        <end position="300"/>
    </location>
</feature>
<feature type="coiled-coil region" evidence="8">
    <location>
        <begin position="336"/>
        <end position="363"/>
    </location>
</feature>
<dbReference type="AlphaFoldDB" id="A0A1A9UKY4"/>
<protein>
    <recommendedName>
        <fullName evidence="1">RNA helicase</fullName>
        <ecNumber evidence="1">3.6.4.13</ecNumber>
    </recommendedName>
</protein>
<dbReference type="InterPro" id="IPR011545">
    <property type="entry name" value="DEAD/DEAH_box_helicase_dom"/>
</dbReference>
<keyword evidence="8" id="KW-0175">Coiled coil</keyword>
<keyword evidence="3" id="KW-0547">Nucleotide-binding</keyword>
<dbReference type="STRING" id="7395.A0A1A9UKY4"/>
<evidence type="ECO:0000256" key="3">
    <source>
        <dbReference type="ARBA" id="ARBA00022741"/>
    </source>
</evidence>
<proteinExistence type="predicted"/>
<dbReference type="GO" id="GO:0016787">
    <property type="term" value="F:hydrolase activity"/>
    <property type="evidence" value="ECO:0007669"/>
    <property type="project" value="UniProtKB-KW"/>
</dbReference>
<keyword evidence="6" id="KW-0067">ATP-binding</keyword>
<evidence type="ECO:0000313" key="11">
    <source>
        <dbReference type="EnsemblMetazoa" id="GAUT007879-PA"/>
    </source>
</evidence>
<dbReference type="GO" id="GO:0003724">
    <property type="term" value="F:RNA helicase activity"/>
    <property type="evidence" value="ECO:0007669"/>
    <property type="project" value="UniProtKB-EC"/>
</dbReference>
<dbReference type="InterPro" id="IPR027417">
    <property type="entry name" value="P-loop_NTPase"/>
</dbReference>
<dbReference type="Pfam" id="PF00270">
    <property type="entry name" value="DEAD"/>
    <property type="match status" value="1"/>
</dbReference>
<evidence type="ECO:0000256" key="4">
    <source>
        <dbReference type="ARBA" id="ARBA00022801"/>
    </source>
</evidence>
<dbReference type="EC" id="3.6.4.13" evidence="1"/>
<evidence type="ECO:0000256" key="2">
    <source>
        <dbReference type="ARBA" id="ARBA00022737"/>
    </source>
</evidence>
<evidence type="ECO:0000256" key="8">
    <source>
        <dbReference type="SAM" id="Coils"/>
    </source>
</evidence>
<dbReference type="Gene3D" id="3.40.50.300">
    <property type="entry name" value="P-loop containing nucleotide triphosphate hydrolases"/>
    <property type="match status" value="1"/>
</dbReference>
<feature type="region of interest" description="Disordered" evidence="9">
    <location>
        <begin position="39"/>
        <end position="58"/>
    </location>
</feature>
<accession>A0A1A9UKY4</accession>
<evidence type="ECO:0000313" key="12">
    <source>
        <dbReference type="Proteomes" id="UP000078200"/>
    </source>
</evidence>
<dbReference type="SUPFAM" id="SSF52540">
    <property type="entry name" value="P-loop containing nucleoside triphosphate hydrolases"/>
    <property type="match status" value="1"/>
</dbReference>
<evidence type="ECO:0000256" key="6">
    <source>
        <dbReference type="ARBA" id="ARBA00022840"/>
    </source>
</evidence>
<dbReference type="Proteomes" id="UP000078200">
    <property type="component" value="Unassembled WGS sequence"/>
</dbReference>
<keyword evidence="4" id="KW-0378">Hydrolase</keyword>
<dbReference type="VEuPathDB" id="VectorBase:GAUT007879"/>
<dbReference type="GO" id="GO:0005524">
    <property type="term" value="F:ATP binding"/>
    <property type="evidence" value="ECO:0007669"/>
    <property type="project" value="UniProtKB-KW"/>
</dbReference>
<evidence type="ECO:0000256" key="5">
    <source>
        <dbReference type="ARBA" id="ARBA00022806"/>
    </source>
</evidence>
<organism evidence="11 12">
    <name type="scientific">Glossina austeni</name>
    <name type="common">Savannah tsetse fly</name>
    <dbReference type="NCBI Taxonomy" id="7395"/>
    <lineage>
        <taxon>Eukaryota</taxon>
        <taxon>Metazoa</taxon>
        <taxon>Ecdysozoa</taxon>
        <taxon>Arthropoda</taxon>
        <taxon>Hexapoda</taxon>
        <taxon>Insecta</taxon>
        <taxon>Pterygota</taxon>
        <taxon>Neoptera</taxon>
        <taxon>Endopterygota</taxon>
        <taxon>Diptera</taxon>
        <taxon>Brachycera</taxon>
        <taxon>Muscomorpha</taxon>
        <taxon>Hippoboscoidea</taxon>
        <taxon>Glossinidae</taxon>
        <taxon>Glossina</taxon>
    </lineage>
</organism>
<dbReference type="GO" id="GO:0003676">
    <property type="term" value="F:nucleic acid binding"/>
    <property type="evidence" value="ECO:0007669"/>
    <property type="project" value="InterPro"/>
</dbReference>
<name>A0A1A9UKY4_GLOAU</name>
<sequence length="404" mass="46750">MYLQMSKFQFTEPTTISLDLQVDNNNLYSSSNNRALLENRANKDKSSTGSNNNKNFKNIANTEQQIDSFVHVKKKQMTPIIKGERETRIRERAVLAHSSIPLYPLKTVNEAEFLPQMHKEMMHMHIYKIYRIQVFAWSHLLRNNSLFIINPSKSSKTWSYLPVLCNDIYDIYYDVNGTTSTYGPVATVLVASAKHVEEVTGLCQHLLFSLKDEVPIIVGSFGLRNFKDTKIKLLNSCGVLVTTPSSLLRLFRDNENEHLFDAKRLKRIVIDDMDLMLSRALGDFQIALKALFTMFKKSEAKTLKAQIVVTFRYWDFCRNFHLCVDSWKAFQVIDAAIEINNNNNEINAHIENANEDTKRENDNEINPETTSWKPVLLLINAPNDWQKIYEDSPRRPCKLEEKCQ</sequence>
<dbReference type="EnsemblMetazoa" id="GAUT007879-RA">
    <property type="protein sequence ID" value="GAUT007879-PA"/>
    <property type="gene ID" value="GAUT007879"/>
</dbReference>
<evidence type="ECO:0000259" key="10">
    <source>
        <dbReference type="Pfam" id="PF00270"/>
    </source>
</evidence>
<comment type="catalytic activity">
    <reaction evidence="7">
        <text>ATP + H2O = ADP + phosphate + H(+)</text>
        <dbReference type="Rhea" id="RHEA:13065"/>
        <dbReference type="ChEBI" id="CHEBI:15377"/>
        <dbReference type="ChEBI" id="CHEBI:15378"/>
        <dbReference type="ChEBI" id="CHEBI:30616"/>
        <dbReference type="ChEBI" id="CHEBI:43474"/>
        <dbReference type="ChEBI" id="CHEBI:456216"/>
        <dbReference type="EC" id="3.6.4.13"/>
    </reaction>
</comment>
<reference evidence="11" key="1">
    <citation type="submission" date="2020-05" db="UniProtKB">
        <authorList>
            <consortium name="EnsemblMetazoa"/>
        </authorList>
    </citation>
    <scope>IDENTIFICATION</scope>
    <source>
        <strain evidence="11">TTRI</strain>
    </source>
</reference>
<keyword evidence="2" id="KW-0677">Repeat</keyword>
<evidence type="ECO:0000256" key="7">
    <source>
        <dbReference type="ARBA" id="ARBA00047984"/>
    </source>
</evidence>